<dbReference type="GO" id="GO:0006094">
    <property type="term" value="P:gluconeogenesis"/>
    <property type="evidence" value="ECO:0007669"/>
    <property type="project" value="UniProtKB-KW"/>
</dbReference>
<dbReference type="InterPro" id="IPR036052">
    <property type="entry name" value="TrpB-like_PALP_sf"/>
</dbReference>
<evidence type="ECO:0000256" key="4">
    <source>
        <dbReference type="ARBA" id="ARBA00010869"/>
    </source>
</evidence>
<dbReference type="Proteomes" id="UP000054251">
    <property type="component" value="Unassembled WGS sequence"/>
</dbReference>
<keyword evidence="7" id="KW-0963">Cytoplasm</keyword>
<evidence type="ECO:0000313" key="13">
    <source>
        <dbReference type="Proteomes" id="UP000054251"/>
    </source>
</evidence>
<evidence type="ECO:0000256" key="6">
    <source>
        <dbReference type="ARBA" id="ARBA00022432"/>
    </source>
</evidence>
<comment type="cofactor">
    <cofactor evidence="1">
        <name>pyridoxal 5'-phosphate</name>
        <dbReference type="ChEBI" id="CHEBI:597326"/>
    </cofactor>
</comment>
<evidence type="ECO:0000256" key="8">
    <source>
        <dbReference type="ARBA" id="ARBA00022898"/>
    </source>
</evidence>
<dbReference type="PANTHER" id="PTHR48078:SF2">
    <property type="entry name" value="CATABOLIC L-SERINE_THREONINE DEHYDRATASE"/>
    <property type="match status" value="1"/>
</dbReference>
<comment type="caution">
    <text evidence="12">The sequence shown here is derived from an EMBL/GenBank/DDBJ whole genome shotgun (WGS) entry which is preliminary data.</text>
</comment>
<gene>
    <name evidence="12" type="ORF">AC631_05647</name>
</gene>
<evidence type="ECO:0000256" key="9">
    <source>
        <dbReference type="ARBA" id="ARBA00023239"/>
    </source>
</evidence>
<name>A0A0V1PQY9_9ASCO</name>
<dbReference type="OrthoDB" id="7773036at2759"/>
<comment type="pathway">
    <text evidence="3">Carbohydrate biosynthesis; gluconeogenesis.</text>
</comment>
<feature type="domain" description="Tryptophan synthase beta chain-like PALP" evidence="11">
    <location>
        <begin position="17"/>
        <end position="328"/>
    </location>
</feature>
<evidence type="ECO:0000256" key="1">
    <source>
        <dbReference type="ARBA" id="ARBA00001933"/>
    </source>
</evidence>
<dbReference type="EMBL" id="LMYN01000246">
    <property type="protein sequence ID" value="KRZ98591.1"/>
    <property type="molecule type" value="Genomic_DNA"/>
</dbReference>
<dbReference type="InterPro" id="IPR050147">
    <property type="entry name" value="Ser/Thr_Dehydratase"/>
</dbReference>
<dbReference type="GO" id="GO:0003941">
    <property type="term" value="F:L-serine ammonia-lyase activity"/>
    <property type="evidence" value="ECO:0007669"/>
    <property type="project" value="UniProtKB-EC"/>
</dbReference>
<evidence type="ECO:0000313" key="12">
    <source>
        <dbReference type="EMBL" id="KRZ98591.1"/>
    </source>
</evidence>
<dbReference type="SUPFAM" id="SSF53686">
    <property type="entry name" value="Tryptophan synthase beta subunit-like PLP-dependent enzymes"/>
    <property type="match status" value="1"/>
</dbReference>
<keyword evidence="6" id="KW-0312">Gluconeogenesis</keyword>
<protein>
    <recommendedName>
        <fullName evidence="5">L-serine ammonia-lyase</fullName>
        <ecNumber evidence="5">4.3.1.17</ecNumber>
    </recommendedName>
</protein>
<dbReference type="GO" id="GO:0006565">
    <property type="term" value="P:L-serine catabolic process"/>
    <property type="evidence" value="ECO:0007669"/>
    <property type="project" value="TreeGrafter"/>
</dbReference>
<keyword evidence="9" id="KW-0456">Lyase</keyword>
<evidence type="ECO:0000256" key="2">
    <source>
        <dbReference type="ARBA" id="ARBA00004496"/>
    </source>
</evidence>
<dbReference type="GO" id="GO:0004794">
    <property type="term" value="F:threonine deaminase activity"/>
    <property type="evidence" value="ECO:0007669"/>
    <property type="project" value="TreeGrafter"/>
</dbReference>
<evidence type="ECO:0000256" key="5">
    <source>
        <dbReference type="ARBA" id="ARBA00012093"/>
    </source>
</evidence>
<comment type="subcellular location">
    <subcellularLocation>
        <location evidence="2">Cytoplasm</location>
    </subcellularLocation>
</comment>
<dbReference type="GO" id="GO:0006567">
    <property type="term" value="P:L-threonine catabolic process"/>
    <property type="evidence" value="ECO:0007669"/>
    <property type="project" value="TreeGrafter"/>
</dbReference>
<comment type="catalytic activity">
    <reaction evidence="10">
        <text>L-serine = pyruvate + NH4(+)</text>
        <dbReference type="Rhea" id="RHEA:19169"/>
        <dbReference type="ChEBI" id="CHEBI:15361"/>
        <dbReference type="ChEBI" id="CHEBI:28938"/>
        <dbReference type="ChEBI" id="CHEBI:33384"/>
        <dbReference type="EC" id="4.3.1.17"/>
    </reaction>
</comment>
<dbReference type="EC" id="4.3.1.17" evidence="5"/>
<dbReference type="RefSeq" id="XP_015464694.1">
    <property type="nucleotide sequence ID" value="XM_015614476.1"/>
</dbReference>
<keyword evidence="8" id="KW-0663">Pyridoxal phosphate</keyword>
<dbReference type="GeneID" id="26842656"/>
<evidence type="ECO:0000256" key="10">
    <source>
        <dbReference type="ARBA" id="ARBA00049406"/>
    </source>
</evidence>
<dbReference type="PANTHER" id="PTHR48078">
    <property type="entry name" value="THREONINE DEHYDRATASE, MITOCHONDRIAL-RELATED"/>
    <property type="match status" value="1"/>
</dbReference>
<dbReference type="FunFam" id="3.40.50.1100:FF:000040">
    <property type="entry name" value="L-serine dehydratase, putative"/>
    <property type="match status" value="1"/>
</dbReference>
<dbReference type="Gene3D" id="3.40.50.1100">
    <property type="match status" value="2"/>
</dbReference>
<evidence type="ECO:0000259" key="11">
    <source>
        <dbReference type="Pfam" id="PF00291"/>
    </source>
</evidence>
<reference evidence="12 13" key="1">
    <citation type="submission" date="2015-11" db="EMBL/GenBank/DDBJ databases">
        <title>The genome of Debaryomyces fabryi.</title>
        <authorList>
            <person name="Tafer H."/>
            <person name="Lopandic K."/>
        </authorList>
    </citation>
    <scope>NUCLEOTIDE SEQUENCE [LARGE SCALE GENOMIC DNA]</scope>
    <source>
        <strain evidence="12 13">CBS 789</strain>
    </source>
</reference>
<organism evidence="12 13">
    <name type="scientific">Debaryomyces fabryi</name>
    <dbReference type="NCBI Taxonomy" id="58627"/>
    <lineage>
        <taxon>Eukaryota</taxon>
        <taxon>Fungi</taxon>
        <taxon>Dikarya</taxon>
        <taxon>Ascomycota</taxon>
        <taxon>Saccharomycotina</taxon>
        <taxon>Pichiomycetes</taxon>
        <taxon>Debaryomycetaceae</taxon>
        <taxon>Debaryomyces</taxon>
    </lineage>
</organism>
<keyword evidence="13" id="KW-1185">Reference proteome</keyword>
<dbReference type="GO" id="GO:0009097">
    <property type="term" value="P:isoleucine biosynthetic process"/>
    <property type="evidence" value="ECO:0007669"/>
    <property type="project" value="TreeGrafter"/>
</dbReference>
<comment type="similarity">
    <text evidence="4">Belongs to the serine/threonine dehydratase family.</text>
</comment>
<dbReference type="AlphaFoldDB" id="A0A0V1PQY9"/>
<dbReference type="Pfam" id="PF00291">
    <property type="entry name" value="PALP"/>
    <property type="match status" value="1"/>
</dbReference>
<dbReference type="GO" id="GO:0005737">
    <property type="term" value="C:cytoplasm"/>
    <property type="evidence" value="ECO:0007669"/>
    <property type="project" value="UniProtKB-SubCell"/>
</dbReference>
<dbReference type="InterPro" id="IPR001926">
    <property type="entry name" value="TrpB-like_PALP"/>
</dbReference>
<sequence>MSLPIEELRDSQPFIKTTLVEVTKNLPNKPPCRIFLKNEYEQPCGSFKLRGISNLIYRLIQKAKKEKIDKTLYVFASSGGNAGLAAAYLARYFRIGCTVVLPTTSKPEIIKKLQSYGAKTIMHGKNINEADGYLKNMMRNIDLNIYPIYCHPFDNPLIWEGHSSLVDEIYQEQLSYGDSQKIKSIVCSVGGGGLYNGIMKGLEQNRTNKDTSLMLVETNQAPTLLETIKAGEVFTLDSVNSLATSLACSYLSEQSLDNYYNSKFKTNVDSIDDLDAIQGLIDFYNNTGVVVEPACGTALSLVYNRMDLLTKHYANLSPDDIIVVVACGGSCTNLEGVENFKKMLNTTCKL</sequence>
<evidence type="ECO:0000256" key="3">
    <source>
        <dbReference type="ARBA" id="ARBA00004742"/>
    </source>
</evidence>
<proteinExistence type="inferred from homology"/>
<accession>A0A0V1PQY9</accession>
<evidence type="ECO:0000256" key="7">
    <source>
        <dbReference type="ARBA" id="ARBA00022490"/>
    </source>
</evidence>